<sequence length="65" mass="7677">MAKTVGRYNNDFDNSTVTTYEYIYDDDSYPVTRKDSTQVIRGGLVCGAYHDSFRYRYMIRQAKPY</sequence>
<evidence type="ECO:0000313" key="1">
    <source>
        <dbReference type="EMBL" id="UPK67446.1"/>
    </source>
</evidence>
<proteinExistence type="predicted"/>
<keyword evidence="2" id="KW-1185">Reference proteome</keyword>
<accession>A0ABY4HUI1</accession>
<evidence type="ECO:0008006" key="3">
    <source>
        <dbReference type="Google" id="ProtNLM"/>
    </source>
</evidence>
<organism evidence="1 2">
    <name type="scientific">Chitinophaga filiformis</name>
    <name type="common">Myxococcus filiformis</name>
    <name type="synonym">Flexibacter filiformis</name>
    <dbReference type="NCBI Taxonomy" id="104663"/>
    <lineage>
        <taxon>Bacteria</taxon>
        <taxon>Pseudomonadati</taxon>
        <taxon>Bacteroidota</taxon>
        <taxon>Chitinophagia</taxon>
        <taxon>Chitinophagales</taxon>
        <taxon>Chitinophagaceae</taxon>
        <taxon>Chitinophaga</taxon>
    </lineage>
</organism>
<evidence type="ECO:0000313" key="2">
    <source>
        <dbReference type="Proteomes" id="UP000830198"/>
    </source>
</evidence>
<dbReference type="Proteomes" id="UP000830198">
    <property type="component" value="Chromosome"/>
</dbReference>
<name>A0ABY4HUI1_CHIFI</name>
<gene>
    <name evidence="1" type="ORF">MYF79_21110</name>
</gene>
<dbReference type="RefSeq" id="WP_247809825.1">
    <property type="nucleotide sequence ID" value="NZ_CP095855.1"/>
</dbReference>
<dbReference type="EMBL" id="CP095855">
    <property type="protein sequence ID" value="UPK67446.1"/>
    <property type="molecule type" value="Genomic_DNA"/>
</dbReference>
<reference evidence="1 2" key="1">
    <citation type="submission" date="2022-04" db="EMBL/GenBank/DDBJ databases">
        <title>The arsenic-methylating capacity of Chitinophaga filiformis YT5 during chitin decomposition.</title>
        <authorList>
            <person name="Chen G."/>
            <person name="Liang Y."/>
        </authorList>
    </citation>
    <scope>NUCLEOTIDE SEQUENCE [LARGE SCALE GENOMIC DNA]</scope>
    <source>
        <strain evidence="1 2">YT5</strain>
    </source>
</reference>
<protein>
    <recommendedName>
        <fullName evidence="3">YD repeat-containing protein</fullName>
    </recommendedName>
</protein>